<comment type="subcellular location">
    <subcellularLocation>
        <location evidence="1">Cell outer membrane</location>
    </subcellularLocation>
</comment>
<evidence type="ECO:0000256" key="2">
    <source>
        <dbReference type="ARBA" id="ARBA00006275"/>
    </source>
</evidence>
<dbReference type="GO" id="GO:0009279">
    <property type="term" value="C:cell outer membrane"/>
    <property type="evidence" value="ECO:0007669"/>
    <property type="project" value="UniProtKB-SubCell"/>
</dbReference>
<dbReference type="Gene3D" id="1.25.40.390">
    <property type="match status" value="1"/>
</dbReference>
<keyword evidence="3" id="KW-0732">Signal</keyword>
<dbReference type="STRING" id="558151.ACM46_07070"/>
<keyword evidence="5" id="KW-0998">Cell outer membrane</keyword>
<organism evidence="8 9">
    <name type="scientific">Chryseobacterium angstadtii</name>
    <dbReference type="NCBI Taxonomy" id="558151"/>
    <lineage>
        <taxon>Bacteria</taxon>
        <taxon>Pseudomonadati</taxon>
        <taxon>Bacteroidota</taxon>
        <taxon>Flavobacteriia</taxon>
        <taxon>Flavobacteriales</taxon>
        <taxon>Weeksellaceae</taxon>
        <taxon>Chryseobacterium group</taxon>
        <taxon>Chryseobacterium</taxon>
    </lineage>
</organism>
<dbReference type="InterPro" id="IPR033985">
    <property type="entry name" value="SusD-like_N"/>
</dbReference>
<dbReference type="OrthoDB" id="1100079at2"/>
<dbReference type="SUPFAM" id="SSF48452">
    <property type="entry name" value="TPR-like"/>
    <property type="match status" value="1"/>
</dbReference>
<dbReference type="EMBL" id="LFND01000002">
    <property type="protein sequence ID" value="KMQ65629.1"/>
    <property type="molecule type" value="Genomic_DNA"/>
</dbReference>
<evidence type="ECO:0000259" key="6">
    <source>
        <dbReference type="Pfam" id="PF07980"/>
    </source>
</evidence>
<evidence type="ECO:0000256" key="3">
    <source>
        <dbReference type="ARBA" id="ARBA00022729"/>
    </source>
</evidence>
<dbReference type="RefSeq" id="WP_048505933.1">
    <property type="nucleotide sequence ID" value="NZ_LFND01000002.1"/>
</dbReference>
<reference evidence="8 9" key="1">
    <citation type="journal article" date="2013" name="Int. J. Syst. Evol. Microbiol.">
        <title>Chryseobacterium angstadtii sp. nov., isolated from a newt tank.</title>
        <authorList>
            <person name="Kirk K.E."/>
            <person name="Hoffman J.A."/>
            <person name="Smith K.A."/>
            <person name="Strahan B.L."/>
            <person name="Failor K.C."/>
            <person name="Krebs J.E."/>
            <person name="Gale A.N."/>
            <person name="Do T.D."/>
            <person name="Sontag T.C."/>
            <person name="Batties A.M."/>
            <person name="Mistiszyn K."/>
            <person name="Newman J.D."/>
        </authorList>
    </citation>
    <scope>NUCLEOTIDE SEQUENCE [LARGE SCALE GENOMIC DNA]</scope>
    <source>
        <strain evidence="8 9">KM</strain>
    </source>
</reference>
<dbReference type="InterPro" id="IPR012944">
    <property type="entry name" value="SusD_RagB_dom"/>
</dbReference>
<proteinExistence type="inferred from homology"/>
<comment type="similarity">
    <text evidence="2">Belongs to the SusD family.</text>
</comment>
<dbReference type="PATRIC" id="fig|558151.6.peg.1481"/>
<name>A0A0J7II16_9FLAO</name>
<gene>
    <name evidence="8" type="ORF">ACM46_07070</name>
</gene>
<evidence type="ECO:0000256" key="4">
    <source>
        <dbReference type="ARBA" id="ARBA00023136"/>
    </source>
</evidence>
<sequence>MKKIILIIALIISSLGITGCSNEFLNAPQPTDLITEQVAFDSKEAINAVMSGIIRNARGPFQYVSVYNLSTVFFARTIKGNDFIQANSGGLFNDDYQYNDREPAHSRPVFTWTFFYQLANRLTLFIEGVKTSKADLTQQERNDFLGQGYAFRAFCYFQLSLEFQNTYSYNPDLGAVPIYKEPSLTGRPLSTMKEVYQFILSDLDNAVNLSSNNRINKSYLNKSVAYAIQAQVYQVTGDWVKAEQAAHNAYGGDPSAVLNASQYKEGFNDADATEWLWGLIQSDEQNTDLGAAPFAFMDFVSPISSKSTYVNSNFISLFSNTDVRKLFTKMSENDWRSYTTTKFKYELGSDMPLIRYPEMILIEAEALYHQGKMSEAHNLLFALQKNRDPEAILSGNAGPALLEEILVERRKELYGENGIEWFDAKRLRRGINRTPNHRVVINLTPDDKRFFLKIPQREIDANPYIDPFVNNGK</sequence>
<dbReference type="PROSITE" id="PS51257">
    <property type="entry name" value="PROKAR_LIPOPROTEIN"/>
    <property type="match status" value="1"/>
</dbReference>
<evidence type="ECO:0000259" key="7">
    <source>
        <dbReference type="Pfam" id="PF14322"/>
    </source>
</evidence>
<protein>
    <recommendedName>
        <fullName evidence="10">Carbohydrate-binding protein SusD</fullName>
    </recommendedName>
</protein>
<dbReference type="Pfam" id="PF14322">
    <property type="entry name" value="SusD-like_3"/>
    <property type="match status" value="1"/>
</dbReference>
<evidence type="ECO:0000256" key="5">
    <source>
        <dbReference type="ARBA" id="ARBA00023237"/>
    </source>
</evidence>
<evidence type="ECO:0000313" key="8">
    <source>
        <dbReference type="EMBL" id="KMQ65629.1"/>
    </source>
</evidence>
<dbReference type="AlphaFoldDB" id="A0A0J7II16"/>
<dbReference type="Proteomes" id="UP000036261">
    <property type="component" value="Unassembled WGS sequence"/>
</dbReference>
<evidence type="ECO:0000256" key="1">
    <source>
        <dbReference type="ARBA" id="ARBA00004442"/>
    </source>
</evidence>
<keyword evidence="9" id="KW-1185">Reference proteome</keyword>
<dbReference type="InterPro" id="IPR011990">
    <property type="entry name" value="TPR-like_helical_dom_sf"/>
</dbReference>
<evidence type="ECO:0008006" key="10">
    <source>
        <dbReference type="Google" id="ProtNLM"/>
    </source>
</evidence>
<evidence type="ECO:0000313" key="9">
    <source>
        <dbReference type="Proteomes" id="UP000036261"/>
    </source>
</evidence>
<keyword evidence="4" id="KW-0472">Membrane</keyword>
<comment type="caution">
    <text evidence="8">The sequence shown here is derived from an EMBL/GenBank/DDBJ whole genome shotgun (WGS) entry which is preliminary data.</text>
</comment>
<dbReference type="Pfam" id="PF07980">
    <property type="entry name" value="SusD_RagB"/>
    <property type="match status" value="1"/>
</dbReference>
<accession>A0A0J7II16</accession>
<feature type="domain" description="SusD-like N-terminal" evidence="7">
    <location>
        <begin position="24"/>
        <end position="233"/>
    </location>
</feature>
<feature type="domain" description="RagB/SusD" evidence="6">
    <location>
        <begin position="328"/>
        <end position="463"/>
    </location>
</feature>